<dbReference type="Pfam" id="PF08279">
    <property type="entry name" value="HTH_11"/>
    <property type="match status" value="1"/>
</dbReference>
<dbReference type="InterPro" id="IPR036390">
    <property type="entry name" value="WH_DNA-bd_sf"/>
</dbReference>
<evidence type="ECO:0000313" key="5">
    <source>
        <dbReference type="Proteomes" id="UP000070376"/>
    </source>
</evidence>
<dbReference type="Gene3D" id="3.40.50.300">
    <property type="entry name" value="P-loop containing nucleotide triphosphate hydrolases"/>
    <property type="match status" value="1"/>
</dbReference>
<dbReference type="Gene3D" id="1.10.10.10">
    <property type="entry name" value="Winged helix-like DNA-binding domain superfamily/Winged helix DNA-binding domain"/>
    <property type="match status" value="1"/>
</dbReference>
<dbReference type="GO" id="GO:0006355">
    <property type="term" value="P:regulation of DNA-templated transcription"/>
    <property type="evidence" value="ECO:0007669"/>
    <property type="project" value="InterPro"/>
</dbReference>
<comment type="caution">
    <text evidence="4">The sequence shown here is derived from an EMBL/GenBank/DDBJ whole genome shotgun (WGS) entry which is preliminary data.</text>
</comment>
<reference evidence="5" key="1">
    <citation type="submission" date="2016-01" db="EMBL/GenBank/DDBJ databases">
        <authorList>
            <person name="Mitreva M."/>
            <person name="Pepin K.H."/>
            <person name="Mihindukulasuriya K.A."/>
            <person name="Fulton R."/>
            <person name="Fronick C."/>
            <person name="O'Laughlin M."/>
            <person name="Miner T."/>
            <person name="Herter B."/>
            <person name="Rosa B.A."/>
            <person name="Cordes M."/>
            <person name="Tomlinson C."/>
            <person name="Wollam A."/>
            <person name="Palsikar V.B."/>
            <person name="Mardis E.R."/>
            <person name="Wilson R.K."/>
        </authorList>
    </citation>
    <scope>NUCLEOTIDE SEQUENCE [LARGE SCALE GENOMIC DNA]</scope>
    <source>
        <strain evidence="5">GED7749B</strain>
    </source>
</reference>
<evidence type="ECO:0000259" key="2">
    <source>
        <dbReference type="Pfam" id="PF00158"/>
    </source>
</evidence>
<dbReference type="InterPro" id="IPR013196">
    <property type="entry name" value="HTH_11"/>
</dbReference>
<dbReference type="AlphaFoldDB" id="A0A133KGV6"/>
<dbReference type="EMBL" id="LRPN01000131">
    <property type="protein sequence ID" value="KWZ78839.1"/>
    <property type="molecule type" value="Genomic_DNA"/>
</dbReference>
<gene>
    <name evidence="4" type="ORF">HMPREF3213_02830</name>
</gene>
<dbReference type="RefSeq" id="WP_196491386.1">
    <property type="nucleotide sequence ID" value="NZ_KQ955894.1"/>
</dbReference>
<dbReference type="InterPro" id="IPR002078">
    <property type="entry name" value="Sigma_54_int"/>
</dbReference>
<evidence type="ECO:0000256" key="1">
    <source>
        <dbReference type="ARBA" id="ARBA00023125"/>
    </source>
</evidence>
<dbReference type="GO" id="GO:0003677">
    <property type="term" value="F:DNA binding"/>
    <property type="evidence" value="ECO:0007669"/>
    <property type="project" value="UniProtKB-KW"/>
</dbReference>
<keyword evidence="1" id="KW-0238">DNA-binding</keyword>
<evidence type="ECO:0000313" key="4">
    <source>
        <dbReference type="EMBL" id="KWZ78839.1"/>
    </source>
</evidence>
<protein>
    <submittedName>
        <fullName evidence="4">HTH domain protein</fullName>
    </submittedName>
</protein>
<feature type="non-terminal residue" evidence="4">
    <location>
        <position position="1"/>
    </location>
</feature>
<evidence type="ECO:0000259" key="3">
    <source>
        <dbReference type="Pfam" id="PF08279"/>
    </source>
</evidence>
<dbReference type="Pfam" id="PF00158">
    <property type="entry name" value="Sigma54_activat"/>
    <property type="match status" value="1"/>
</dbReference>
<feature type="domain" description="Helix-turn-helix type 11" evidence="3">
    <location>
        <begin position="13"/>
        <end position="53"/>
    </location>
</feature>
<dbReference type="GO" id="GO:0005524">
    <property type="term" value="F:ATP binding"/>
    <property type="evidence" value="ECO:0007669"/>
    <property type="project" value="InterPro"/>
</dbReference>
<name>A0A133KGV6_HEYCO</name>
<dbReference type="InterPro" id="IPR027417">
    <property type="entry name" value="P-loop_NTPase"/>
</dbReference>
<accession>A0A133KGV6</accession>
<dbReference type="InterPro" id="IPR011991">
    <property type="entry name" value="ArsR-like_HTH"/>
</dbReference>
<dbReference type="SUPFAM" id="SSF46785">
    <property type="entry name" value="Winged helix' DNA-binding domain"/>
    <property type="match status" value="1"/>
</dbReference>
<sequence>IYYDFLGAKVEVFKLLSELNTAKDGITASEIAEKLSLSRQVVSHYLSRLLEEGKVAKTATKPVYWSVISKMKTEDVFESFIGYHGSQSEIIQRCQAAVKYPPNGLNILITGQRGVGKSFLASLIYQYAINQEVIKKTPLTLF</sequence>
<dbReference type="Proteomes" id="UP000070376">
    <property type="component" value="Unassembled WGS sequence"/>
</dbReference>
<organism evidence="4 5">
    <name type="scientific">Heyndrickxia coagulans</name>
    <name type="common">Weizmannia coagulans</name>
    <dbReference type="NCBI Taxonomy" id="1398"/>
    <lineage>
        <taxon>Bacteria</taxon>
        <taxon>Bacillati</taxon>
        <taxon>Bacillota</taxon>
        <taxon>Bacilli</taxon>
        <taxon>Bacillales</taxon>
        <taxon>Bacillaceae</taxon>
        <taxon>Heyndrickxia</taxon>
    </lineage>
</organism>
<dbReference type="SUPFAM" id="SSF52540">
    <property type="entry name" value="P-loop containing nucleoside triphosphate hydrolases"/>
    <property type="match status" value="1"/>
</dbReference>
<proteinExistence type="predicted"/>
<dbReference type="InterPro" id="IPR036388">
    <property type="entry name" value="WH-like_DNA-bd_sf"/>
</dbReference>
<dbReference type="PATRIC" id="fig|1398.22.peg.2833"/>
<dbReference type="CDD" id="cd00090">
    <property type="entry name" value="HTH_ARSR"/>
    <property type="match status" value="1"/>
</dbReference>
<feature type="domain" description="Sigma-54 factor interaction" evidence="2">
    <location>
        <begin position="86"/>
        <end position="129"/>
    </location>
</feature>